<name>A0A9D4LU87_DREPO</name>
<organism evidence="2 3">
    <name type="scientific">Dreissena polymorpha</name>
    <name type="common">Zebra mussel</name>
    <name type="synonym">Mytilus polymorpha</name>
    <dbReference type="NCBI Taxonomy" id="45954"/>
    <lineage>
        <taxon>Eukaryota</taxon>
        <taxon>Metazoa</taxon>
        <taxon>Spiralia</taxon>
        <taxon>Lophotrochozoa</taxon>
        <taxon>Mollusca</taxon>
        <taxon>Bivalvia</taxon>
        <taxon>Autobranchia</taxon>
        <taxon>Heteroconchia</taxon>
        <taxon>Euheterodonta</taxon>
        <taxon>Imparidentia</taxon>
        <taxon>Neoheterodontei</taxon>
        <taxon>Myida</taxon>
        <taxon>Dreissenoidea</taxon>
        <taxon>Dreissenidae</taxon>
        <taxon>Dreissena</taxon>
    </lineage>
</organism>
<keyword evidence="3" id="KW-1185">Reference proteome</keyword>
<feature type="region of interest" description="Disordered" evidence="1">
    <location>
        <begin position="103"/>
        <end position="126"/>
    </location>
</feature>
<comment type="caution">
    <text evidence="2">The sequence shown here is derived from an EMBL/GenBank/DDBJ whole genome shotgun (WGS) entry which is preliminary data.</text>
</comment>
<gene>
    <name evidence="2" type="ORF">DPMN_026872</name>
</gene>
<dbReference type="Proteomes" id="UP000828390">
    <property type="component" value="Unassembled WGS sequence"/>
</dbReference>
<reference evidence="2" key="2">
    <citation type="submission" date="2020-11" db="EMBL/GenBank/DDBJ databases">
        <authorList>
            <person name="McCartney M.A."/>
            <person name="Auch B."/>
            <person name="Kono T."/>
            <person name="Mallez S."/>
            <person name="Becker A."/>
            <person name="Gohl D.M."/>
            <person name="Silverstein K.A.T."/>
            <person name="Koren S."/>
            <person name="Bechman K.B."/>
            <person name="Herman A."/>
            <person name="Abrahante J.E."/>
            <person name="Garbe J."/>
        </authorList>
    </citation>
    <scope>NUCLEOTIDE SEQUENCE</scope>
    <source>
        <strain evidence="2">Duluth1</strain>
        <tissue evidence="2">Whole animal</tissue>
    </source>
</reference>
<accession>A0A9D4LU87</accession>
<dbReference type="EMBL" id="JAIWYP010000002">
    <property type="protein sequence ID" value="KAH3863868.1"/>
    <property type="molecule type" value="Genomic_DNA"/>
</dbReference>
<dbReference type="AlphaFoldDB" id="A0A9D4LU87"/>
<evidence type="ECO:0000313" key="2">
    <source>
        <dbReference type="EMBL" id="KAH3863868.1"/>
    </source>
</evidence>
<evidence type="ECO:0000256" key="1">
    <source>
        <dbReference type="SAM" id="MobiDB-lite"/>
    </source>
</evidence>
<feature type="compositionally biased region" description="Basic and acidic residues" evidence="1">
    <location>
        <begin position="104"/>
        <end position="126"/>
    </location>
</feature>
<evidence type="ECO:0000313" key="3">
    <source>
        <dbReference type="Proteomes" id="UP000828390"/>
    </source>
</evidence>
<sequence>MVAEVPLASESSDSHIQSITMSQDGVSLVTLLSSDDGNLSQGQVMSEGQLINIANIVQGNANIVQGNGDASDMYENSMDNLENATSLSGVVIQENGVQYIVTSIDKENESHNESDHESDNVRTENE</sequence>
<protein>
    <submittedName>
        <fullName evidence="2">Uncharacterized protein</fullName>
    </submittedName>
</protein>
<reference evidence="2" key="1">
    <citation type="journal article" date="2019" name="bioRxiv">
        <title>The Genome of the Zebra Mussel, Dreissena polymorpha: A Resource for Invasive Species Research.</title>
        <authorList>
            <person name="McCartney M.A."/>
            <person name="Auch B."/>
            <person name="Kono T."/>
            <person name="Mallez S."/>
            <person name="Zhang Y."/>
            <person name="Obille A."/>
            <person name="Becker A."/>
            <person name="Abrahante J.E."/>
            <person name="Garbe J."/>
            <person name="Badalamenti J.P."/>
            <person name="Herman A."/>
            <person name="Mangelson H."/>
            <person name="Liachko I."/>
            <person name="Sullivan S."/>
            <person name="Sone E.D."/>
            <person name="Koren S."/>
            <person name="Silverstein K.A.T."/>
            <person name="Beckman K.B."/>
            <person name="Gohl D.M."/>
        </authorList>
    </citation>
    <scope>NUCLEOTIDE SEQUENCE</scope>
    <source>
        <strain evidence="2">Duluth1</strain>
        <tissue evidence="2">Whole animal</tissue>
    </source>
</reference>
<proteinExistence type="predicted"/>